<dbReference type="EMBL" id="VTPC01006066">
    <property type="protein sequence ID" value="KAF2895285.1"/>
    <property type="molecule type" value="Genomic_DNA"/>
</dbReference>
<dbReference type="OrthoDB" id="6357136at2759"/>
<dbReference type="Pfam" id="PF16062">
    <property type="entry name" value="MavL-like"/>
    <property type="match status" value="1"/>
</dbReference>
<name>A0A8K0D649_IGNLU</name>
<sequence>MEYQEMVITEDQNQEGNGYGTQSVPTMRSLISDFYGEACLTYGQALECRKKEPSRFAEIKLFKGMLFDNNVFCKRVNLSIDTLLLEANQRAKDRNMAAVVHVVGIGLGVWKLSQHQEFLFLDTCAKRIRMLGSNKSLDHIADIIFAYFPPNSTSGGYQDGDIIPIPEHPNEGIKVHICIREPHTKLTGELKGKLLVVSYAWDGNALPGNEFWKRALSSSGDPAAASSTQISELHNPHINPKVCAENLKIATPNGVLSFSEYCELAKRG</sequence>
<comment type="caution">
    <text evidence="1">The sequence shown here is derived from an EMBL/GenBank/DDBJ whole genome shotgun (WGS) entry which is preliminary data.</text>
</comment>
<proteinExistence type="predicted"/>
<evidence type="ECO:0000313" key="2">
    <source>
        <dbReference type="Proteomes" id="UP000801492"/>
    </source>
</evidence>
<keyword evidence="2" id="KW-1185">Reference proteome</keyword>
<dbReference type="AlphaFoldDB" id="A0A8K0D649"/>
<protein>
    <submittedName>
        <fullName evidence="1">Uncharacterized protein</fullName>
    </submittedName>
</protein>
<gene>
    <name evidence="1" type="ORF">ILUMI_10896</name>
</gene>
<dbReference type="Proteomes" id="UP000801492">
    <property type="component" value="Unassembled WGS sequence"/>
</dbReference>
<reference evidence="1" key="1">
    <citation type="submission" date="2019-08" db="EMBL/GenBank/DDBJ databases">
        <title>The genome of the North American firefly Photinus pyralis.</title>
        <authorList>
            <consortium name="Photinus pyralis genome working group"/>
            <person name="Fallon T.R."/>
            <person name="Sander Lower S.E."/>
            <person name="Weng J.-K."/>
        </authorList>
    </citation>
    <scope>NUCLEOTIDE SEQUENCE</scope>
    <source>
        <strain evidence="1">TRF0915ILg1</strain>
        <tissue evidence="1">Whole body</tissue>
    </source>
</reference>
<accession>A0A8K0D649</accession>
<evidence type="ECO:0000313" key="1">
    <source>
        <dbReference type="EMBL" id="KAF2895285.1"/>
    </source>
</evidence>
<organism evidence="1 2">
    <name type="scientific">Ignelater luminosus</name>
    <name type="common">Cucubano</name>
    <name type="synonym">Pyrophorus luminosus</name>
    <dbReference type="NCBI Taxonomy" id="2038154"/>
    <lineage>
        <taxon>Eukaryota</taxon>
        <taxon>Metazoa</taxon>
        <taxon>Ecdysozoa</taxon>
        <taxon>Arthropoda</taxon>
        <taxon>Hexapoda</taxon>
        <taxon>Insecta</taxon>
        <taxon>Pterygota</taxon>
        <taxon>Neoptera</taxon>
        <taxon>Endopterygota</taxon>
        <taxon>Coleoptera</taxon>
        <taxon>Polyphaga</taxon>
        <taxon>Elateriformia</taxon>
        <taxon>Elateroidea</taxon>
        <taxon>Elateridae</taxon>
        <taxon>Agrypninae</taxon>
        <taxon>Pyrophorini</taxon>
        <taxon>Ignelater</taxon>
    </lineage>
</organism>
<dbReference type="InterPro" id="IPR032063">
    <property type="entry name" value="MavL-like"/>
</dbReference>